<evidence type="ECO:0000313" key="1">
    <source>
        <dbReference type="EMBL" id="OYQ34556.1"/>
    </source>
</evidence>
<comment type="caution">
    <text evidence="1">The sequence shown here is derived from an EMBL/GenBank/DDBJ whole genome shotgun (WGS) entry which is preliminary data.</text>
</comment>
<proteinExistence type="predicted"/>
<dbReference type="EMBL" id="NOXU01000028">
    <property type="protein sequence ID" value="OYQ34556.1"/>
    <property type="molecule type" value="Genomic_DNA"/>
</dbReference>
<keyword evidence="2" id="KW-1185">Reference proteome</keyword>
<evidence type="ECO:0000313" key="2">
    <source>
        <dbReference type="Proteomes" id="UP000216998"/>
    </source>
</evidence>
<gene>
    <name evidence="1" type="ORF">CHU95_11115</name>
</gene>
<sequence>MGSNDVLCFYLTDYKSVALSCQKGRRQGNRGTVEGNHAAIPVFVIKGTAGRIIREYVCGEAEVPRRLRAAP</sequence>
<dbReference type="AlphaFoldDB" id="A0A255YZB5"/>
<protein>
    <submittedName>
        <fullName evidence="1">Uncharacterized protein</fullName>
    </submittedName>
</protein>
<organism evidence="1 2">
    <name type="scientific">Niveispirillum lacus</name>
    <dbReference type="NCBI Taxonomy" id="1981099"/>
    <lineage>
        <taxon>Bacteria</taxon>
        <taxon>Pseudomonadati</taxon>
        <taxon>Pseudomonadota</taxon>
        <taxon>Alphaproteobacteria</taxon>
        <taxon>Rhodospirillales</taxon>
        <taxon>Azospirillaceae</taxon>
        <taxon>Niveispirillum</taxon>
    </lineage>
</organism>
<accession>A0A255YZB5</accession>
<reference evidence="1 2" key="1">
    <citation type="submission" date="2017-07" db="EMBL/GenBank/DDBJ databases">
        <title>Niveispirillum cyanobacteriorum sp. nov., isolated from cyanobacterial aggregates in a eutrophic lake.</title>
        <authorList>
            <person name="Cai H."/>
        </authorList>
    </citation>
    <scope>NUCLEOTIDE SEQUENCE [LARGE SCALE GENOMIC DNA]</scope>
    <source>
        <strain evidence="2">TH1-14</strain>
    </source>
</reference>
<name>A0A255YZB5_9PROT</name>
<dbReference type="Proteomes" id="UP000216998">
    <property type="component" value="Unassembled WGS sequence"/>
</dbReference>